<evidence type="ECO:0000313" key="6">
    <source>
        <dbReference type="Proteomes" id="UP000604765"/>
    </source>
</evidence>
<accession>A0ABQ3VWJ6</accession>
<dbReference type="Gene3D" id="1.10.260.40">
    <property type="entry name" value="lambda repressor-like DNA-binding domains"/>
    <property type="match status" value="1"/>
</dbReference>
<comment type="caution">
    <text evidence="5">The sequence shown here is derived from an EMBL/GenBank/DDBJ whole genome shotgun (WGS) entry which is preliminary data.</text>
</comment>
<organism evidence="5 6">
    <name type="scientific">Lentilactobacillus fungorum</name>
    <dbReference type="NCBI Taxonomy" id="2201250"/>
    <lineage>
        <taxon>Bacteria</taxon>
        <taxon>Bacillati</taxon>
        <taxon>Bacillota</taxon>
        <taxon>Bacilli</taxon>
        <taxon>Lactobacillales</taxon>
        <taxon>Lactobacillaceae</taxon>
        <taxon>Lentilactobacillus</taxon>
    </lineage>
</organism>
<evidence type="ECO:0000256" key="2">
    <source>
        <dbReference type="ARBA" id="ARBA00023125"/>
    </source>
</evidence>
<sequence length="318" mass="35913">MVTIRDIAKKMGLSISTVSRALNDNQRISVRTRRQVKEVADQLGYQPNYNARNLTNQEANSVGVIFPVNNRVVDNIFYVGLLRGINQQLNARNYVLAVAVGESADQVLENVKSMINRAQIKRFILLYSHAEDPIIELLKAASVDFVTIGKPAAGQKWPYVDNDNVNAGAAATRYLMNQYGVKQPVFVESTNGWPYEVDRKAGYLKEMALADKRPIVFSIPDDDDGTLTDALIKAHPQMDGVVAIDDYTGLKVYHRFRQLRPKQKIEVIGYNKSLPDELVDQHFHSVDLNPHEMGQSAVQLLFQMQTDRKQYTIVDYTL</sequence>
<evidence type="ECO:0000256" key="1">
    <source>
        <dbReference type="ARBA" id="ARBA00023015"/>
    </source>
</evidence>
<reference evidence="5 6" key="1">
    <citation type="journal article" date="2021" name="Int. J. Syst. Evol. Microbiol.">
        <title>Lentilactobacillus fungorum sp. nov., isolated from spent mushroom substrates.</title>
        <authorList>
            <person name="Tohno M."/>
            <person name="Tanizawa Y."/>
            <person name="Kojima Y."/>
            <person name="Sakamoto M."/>
            <person name="Ohkuma M."/>
            <person name="Kobayashi H."/>
        </authorList>
    </citation>
    <scope>NUCLEOTIDE SEQUENCE [LARGE SCALE GENOMIC DNA]</scope>
    <source>
        <strain evidence="5 6">YK48G</strain>
    </source>
</reference>
<dbReference type="EMBL" id="BNJR01000007">
    <property type="protein sequence ID" value="GHP13282.1"/>
    <property type="molecule type" value="Genomic_DNA"/>
</dbReference>
<evidence type="ECO:0000256" key="3">
    <source>
        <dbReference type="ARBA" id="ARBA00023163"/>
    </source>
</evidence>
<dbReference type="InterPro" id="IPR010982">
    <property type="entry name" value="Lambda_DNA-bd_dom_sf"/>
</dbReference>
<keyword evidence="3" id="KW-0804">Transcription</keyword>
<dbReference type="InterPro" id="IPR046335">
    <property type="entry name" value="LacI/GalR-like_sensor"/>
</dbReference>
<evidence type="ECO:0000313" key="5">
    <source>
        <dbReference type="EMBL" id="GHP13282.1"/>
    </source>
</evidence>
<dbReference type="SUPFAM" id="SSF47413">
    <property type="entry name" value="lambda repressor-like DNA-binding domains"/>
    <property type="match status" value="1"/>
</dbReference>
<protein>
    <submittedName>
        <fullName evidence="5">LacI family transcriptional regulator</fullName>
    </submittedName>
</protein>
<dbReference type="Pfam" id="PF00356">
    <property type="entry name" value="LacI"/>
    <property type="match status" value="1"/>
</dbReference>
<gene>
    <name evidence="5" type="primary">malR</name>
    <name evidence="5" type="ORF">YK48G_07070</name>
</gene>
<feature type="domain" description="HTH lacI-type" evidence="4">
    <location>
        <begin position="2"/>
        <end position="56"/>
    </location>
</feature>
<dbReference type="Proteomes" id="UP000604765">
    <property type="component" value="Unassembled WGS sequence"/>
</dbReference>
<dbReference type="PANTHER" id="PTHR30146">
    <property type="entry name" value="LACI-RELATED TRANSCRIPTIONAL REPRESSOR"/>
    <property type="match status" value="1"/>
</dbReference>
<dbReference type="RefSeq" id="WP_203629324.1">
    <property type="nucleotide sequence ID" value="NZ_BNJR01000007.1"/>
</dbReference>
<keyword evidence="6" id="KW-1185">Reference proteome</keyword>
<keyword evidence="1" id="KW-0805">Transcription regulation</keyword>
<proteinExistence type="predicted"/>
<dbReference type="Gene3D" id="3.40.50.2300">
    <property type="match status" value="2"/>
</dbReference>
<dbReference type="PROSITE" id="PS50932">
    <property type="entry name" value="HTH_LACI_2"/>
    <property type="match status" value="1"/>
</dbReference>
<dbReference type="PANTHER" id="PTHR30146:SF109">
    <property type="entry name" value="HTH-TYPE TRANSCRIPTIONAL REGULATOR GALS"/>
    <property type="match status" value="1"/>
</dbReference>
<dbReference type="Pfam" id="PF13377">
    <property type="entry name" value="Peripla_BP_3"/>
    <property type="match status" value="1"/>
</dbReference>
<dbReference type="SUPFAM" id="SSF53822">
    <property type="entry name" value="Periplasmic binding protein-like I"/>
    <property type="match status" value="1"/>
</dbReference>
<evidence type="ECO:0000259" key="4">
    <source>
        <dbReference type="PROSITE" id="PS50932"/>
    </source>
</evidence>
<keyword evidence="2" id="KW-0238">DNA-binding</keyword>
<name>A0ABQ3VWJ6_9LACO</name>
<dbReference type="InterPro" id="IPR000843">
    <property type="entry name" value="HTH_LacI"/>
</dbReference>
<dbReference type="CDD" id="cd01392">
    <property type="entry name" value="HTH_LacI"/>
    <property type="match status" value="1"/>
</dbReference>
<dbReference type="SMART" id="SM00354">
    <property type="entry name" value="HTH_LACI"/>
    <property type="match status" value="1"/>
</dbReference>
<dbReference type="InterPro" id="IPR028082">
    <property type="entry name" value="Peripla_BP_I"/>
</dbReference>